<dbReference type="SUPFAM" id="SSF53850">
    <property type="entry name" value="Periplasmic binding protein-like II"/>
    <property type="match status" value="1"/>
</dbReference>
<reference evidence="9" key="1">
    <citation type="journal article" date="2023" name="G3 (Bethesda)">
        <title>Whole genome assemblies of Zophobas morio and Tenebrio molitor.</title>
        <authorList>
            <person name="Kaur S."/>
            <person name="Stinson S.A."/>
            <person name="diCenzo G.C."/>
        </authorList>
    </citation>
    <scope>NUCLEOTIDE SEQUENCE</scope>
    <source>
        <strain evidence="9">QUZm001</strain>
    </source>
</reference>
<keyword evidence="2" id="KW-1003">Cell membrane</keyword>
<dbReference type="EMBL" id="JALNTZ010000002">
    <property type="protein sequence ID" value="KAJ3662050.1"/>
    <property type="molecule type" value="Genomic_DNA"/>
</dbReference>
<evidence type="ECO:0000256" key="2">
    <source>
        <dbReference type="ARBA" id="ARBA00022475"/>
    </source>
</evidence>
<evidence type="ECO:0000256" key="8">
    <source>
        <dbReference type="SAM" id="Phobius"/>
    </source>
</evidence>
<keyword evidence="10" id="KW-1185">Reference proteome</keyword>
<gene>
    <name evidence="9" type="ORF">Zmor_006417</name>
</gene>
<comment type="caution">
    <text evidence="9">The sequence shown here is derived from an EMBL/GenBank/DDBJ whole genome shotgun (WGS) entry which is preliminary data.</text>
</comment>
<evidence type="ECO:0000256" key="7">
    <source>
        <dbReference type="ARBA" id="ARBA00023180"/>
    </source>
</evidence>
<comment type="subcellular location">
    <subcellularLocation>
        <location evidence="1">Cell membrane</location>
        <topology evidence="1">Multi-pass membrane protein</topology>
    </subcellularLocation>
</comment>
<keyword evidence="4 8" id="KW-1133">Transmembrane helix</keyword>
<evidence type="ECO:0000256" key="3">
    <source>
        <dbReference type="ARBA" id="ARBA00022692"/>
    </source>
</evidence>
<sequence length="294" mass="33936">MVKFPHVVCRYGNWCARRCALVVQHLRDHGTFNLKLTIVAVIGQKEEVGVSQDKVQGFDLKLSSYSGRMQVMFALILGVVLYSAMNAVLVAQLAVFDIPFPFTSLDDVANKRTHSLCLRSNSFVYNNFTNKNKDVLPRWRSILNGRNCRDIISQENLASILCNEAVVILENRAVMDMILKNYDIPCKVMNNQKRLFETGNSFLLMKGFEYKELINNMVQKMRSTGILQRLEYIWIRREKLININLPQSPQVNLDHIGGILVMYSGMMLISLLVLVFEIYHFRYTHPIDFIVYTK</sequence>
<dbReference type="AlphaFoldDB" id="A0AA38ITQ3"/>
<evidence type="ECO:0000313" key="10">
    <source>
        <dbReference type="Proteomes" id="UP001168821"/>
    </source>
</evidence>
<protein>
    <submittedName>
        <fullName evidence="9">Uncharacterized protein</fullName>
    </submittedName>
</protein>
<evidence type="ECO:0000256" key="1">
    <source>
        <dbReference type="ARBA" id="ARBA00004651"/>
    </source>
</evidence>
<proteinExistence type="predicted"/>
<dbReference type="GO" id="GO:0005886">
    <property type="term" value="C:plasma membrane"/>
    <property type="evidence" value="ECO:0007669"/>
    <property type="project" value="UniProtKB-SubCell"/>
</dbReference>
<evidence type="ECO:0000256" key="5">
    <source>
        <dbReference type="ARBA" id="ARBA00023136"/>
    </source>
</evidence>
<name>A0AA38ITQ3_9CUCU</name>
<accession>A0AA38ITQ3</accession>
<keyword evidence="7" id="KW-0325">Glycoprotein</keyword>
<dbReference type="InterPro" id="IPR052192">
    <property type="entry name" value="Insect_Ionotropic_Sensory_Rcpt"/>
</dbReference>
<organism evidence="9 10">
    <name type="scientific">Zophobas morio</name>
    <dbReference type="NCBI Taxonomy" id="2755281"/>
    <lineage>
        <taxon>Eukaryota</taxon>
        <taxon>Metazoa</taxon>
        <taxon>Ecdysozoa</taxon>
        <taxon>Arthropoda</taxon>
        <taxon>Hexapoda</taxon>
        <taxon>Insecta</taxon>
        <taxon>Pterygota</taxon>
        <taxon>Neoptera</taxon>
        <taxon>Endopterygota</taxon>
        <taxon>Coleoptera</taxon>
        <taxon>Polyphaga</taxon>
        <taxon>Cucujiformia</taxon>
        <taxon>Tenebrionidae</taxon>
        <taxon>Zophobas</taxon>
    </lineage>
</organism>
<feature type="transmembrane region" description="Helical" evidence="8">
    <location>
        <begin position="256"/>
        <end position="276"/>
    </location>
</feature>
<keyword evidence="6" id="KW-0675">Receptor</keyword>
<keyword evidence="5 8" id="KW-0472">Membrane</keyword>
<dbReference type="PANTHER" id="PTHR42643">
    <property type="entry name" value="IONOTROPIC RECEPTOR 20A-RELATED"/>
    <property type="match status" value="1"/>
</dbReference>
<evidence type="ECO:0000313" key="9">
    <source>
        <dbReference type="EMBL" id="KAJ3662050.1"/>
    </source>
</evidence>
<dbReference type="PANTHER" id="PTHR42643:SF30">
    <property type="entry name" value="IONOTROPIC RECEPTOR 40A-RELATED"/>
    <property type="match status" value="1"/>
</dbReference>
<evidence type="ECO:0000256" key="4">
    <source>
        <dbReference type="ARBA" id="ARBA00022989"/>
    </source>
</evidence>
<evidence type="ECO:0000256" key="6">
    <source>
        <dbReference type="ARBA" id="ARBA00023170"/>
    </source>
</evidence>
<feature type="transmembrane region" description="Helical" evidence="8">
    <location>
        <begin position="71"/>
        <end position="95"/>
    </location>
</feature>
<dbReference type="Proteomes" id="UP001168821">
    <property type="component" value="Unassembled WGS sequence"/>
</dbReference>
<dbReference type="Gene3D" id="3.40.190.10">
    <property type="entry name" value="Periplasmic binding protein-like II"/>
    <property type="match status" value="2"/>
</dbReference>
<keyword evidence="3 8" id="KW-0812">Transmembrane</keyword>